<name>A0A834DF29_9CHIR</name>
<dbReference type="GO" id="GO:2000766">
    <property type="term" value="P:negative regulation of cytoplasmic translation"/>
    <property type="evidence" value="ECO:0007669"/>
    <property type="project" value="TreeGrafter"/>
</dbReference>
<dbReference type="InterPro" id="IPR035979">
    <property type="entry name" value="RBD_domain_sf"/>
</dbReference>
<evidence type="ECO:0000256" key="6">
    <source>
        <dbReference type="ARBA" id="ARBA00022980"/>
    </source>
</evidence>
<reference evidence="17 18" key="1">
    <citation type="journal article" date="2020" name="Nature">
        <title>Six reference-quality genomes reveal evolution of bat adaptations.</title>
        <authorList>
            <person name="Jebb D."/>
            <person name="Huang Z."/>
            <person name="Pippel M."/>
            <person name="Hughes G.M."/>
            <person name="Lavrichenko K."/>
            <person name="Devanna P."/>
            <person name="Winkler S."/>
            <person name="Jermiin L.S."/>
            <person name="Skirmuntt E.C."/>
            <person name="Katzourakis A."/>
            <person name="Burkitt-Gray L."/>
            <person name="Ray D.A."/>
            <person name="Sullivan K.A.M."/>
            <person name="Roscito J.G."/>
            <person name="Kirilenko B.M."/>
            <person name="Davalos L.M."/>
            <person name="Corthals A.P."/>
            <person name="Power M.L."/>
            <person name="Jones G."/>
            <person name="Ransome R.D."/>
            <person name="Dechmann D.K.N."/>
            <person name="Locatelli A.G."/>
            <person name="Puechmaille S.J."/>
            <person name="Fedrigo O."/>
            <person name="Jarvis E.D."/>
            <person name="Hiller M."/>
            <person name="Vernes S.C."/>
            <person name="Myers E.W."/>
            <person name="Teeling E.C."/>
        </authorList>
    </citation>
    <scope>NUCLEOTIDE SEQUENCE [LARGE SCALE GENOMIC DNA]</scope>
    <source>
        <strain evidence="17">Bat1K_MPI-CBG_1</strain>
    </source>
</reference>
<comment type="subunit">
    <text evidence="11">Component of the small ribosomal subunit. Part of the small subunit (SSU) processome, composed of more than 70 proteins and the RNA chaperone small nucleolar RNA (snoRNA) U3.</text>
</comment>
<dbReference type="Pfam" id="PF16368">
    <property type="entry name" value="CEBP1_N"/>
    <property type="match status" value="1"/>
</dbReference>
<evidence type="ECO:0000256" key="7">
    <source>
        <dbReference type="ARBA" id="ARBA00023274"/>
    </source>
</evidence>
<dbReference type="SUPFAM" id="SSF54928">
    <property type="entry name" value="RNA-binding domain, RBD"/>
    <property type="match status" value="1"/>
</dbReference>
<dbReference type="Pfam" id="PF00833">
    <property type="entry name" value="Ribosomal_S17e"/>
    <property type="match status" value="1"/>
</dbReference>
<evidence type="ECO:0000256" key="10">
    <source>
        <dbReference type="ARBA" id="ARBA00045441"/>
    </source>
</evidence>
<dbReference type="PANTHER" id="PTHR12566">
    <property type="entry name" value="CYTOPLASMIC POLYADENYLATION ELEMENT BINDING PROTEIN CPEB"/>
    <property type="match status" value="1"/>
</dbReference>
<dbReference type="GO" id="GO:0005634">
    <property type="term" value="C:nucleus"/>
    <property type="evidence" value="ECO:0007669"/>
    <property type="project" value="TreeGrafter"/>
</dbReference>
<gene>
    <name evidence="17" type="ORF">HJG60_009156</name>
</gene>
<evidence type="ECO:0000256" key="3">
    <source>
        <dbReference type="ARBA" id="ARBA00022737"/>
    </source>
</evidence>
<dbReference type="FunFam" id="3.30.70.330:FF:000054">
    <property type="entry name" value="Cytoplasmic polyadenylation element-binding protein 1"/>
    <property type="match status" value="1"/>
</dbReference>
<keyword evidence="6" id="KW-0689">Ribosomal protein</keyword>
<dbReference type="PANTHER" id="PTHR12566:SF9">
    <property type="entry name" value="CYTOPLASMIC POLYADENYLATION ELEMENT-BINDING PROTEIN 1"/>
    <property type="match status" value="1"/>
</dbReference>
<evidence type="ECO:0000256" key="1">
    <source>
        <dbReference type="ARBA" id="ARBA00010347"/>
    </source>
</evidence>
<dbReference type="GO" id="GO:1990904">
    <property type="term" value="C:ribonucleoprotein complex"/>
    <property type="evidence" value="ECO:0007669"/>
    <property type="project" value="UniProtKB-KW"/>
</dbReference>
<evidence type="ECO:0000313" key="18">
    <source>
        <dbReference type="Proteomes" id="UP000664940"/>
    </source>
</evidence>
<dbReference type="HAMAP" id="MF_00511">
    <property type="entry name" value="Ribosomal_eS17"/>
    <property type="match status" value="1"/>
</dbReference>
<evidence type="ECO:0000313" key="17">
    <source>
        <dbReference type="EMBL" id="KAF6078306.1"/>
    </source>
</evidence>
<dbReference type="FunFam" id="1.10.60.20:FF:000001">
    <property type="entry name" value="40S ribosomal protein S17"/>
    <property type="match status" value="1"/>
</dbReference>
<dbReference type="InterPro" id="IPR038446">
    <property type="entry name" value="CEBP_ZZ_sf"/>
</dbReference>
<dbReference type="Proteomes" id="UP000664940">
    <property type="component" value="Unassembled WGS sequence"/>
</dbReference>
<evidence type="ECO:0000256" key="14">
    <source>
        <dbReference type="PROSITE-ProRule" id="PRU00176"/>
    </source>
</evidence>
<proteinExistence type="inferred from homology"/>
<evidence type="ECO:0000256" key="15">
    <source>
        <dbReference type="SAM" id="MobiDB-lite"/>
    </source>
</evidence>
<evidence type="ECO:0000256" key="5">
    <source>
        <dbReference type="ARBA" id="ARBA00022884"/>
    </source>
</evidence>
<dbReference type="PROSITE" id="PS00712">
    <property type="entry name" value="RIBOSOMAL_S17E"/>
    <property type="match status" value="1"/>
</dbReference>
<dbReference type="GO" id="GO:0045202">
    <property type="term" value="C:synapse"/>
    <property type="evidence" value="ECO:0007669"/>
    <property type="project" value="TreeGrafter"/>
</dbReference>
<comment type="similarity">
    <text evidence="2">Belongs to the eukaryotic ribosomal protein eS17 family.</text>
</comment>
<comment type="subunit">
    <text evidence="12">Interacts with kinesin, dynein, APLP1, APLP2, TENT2/GLD2 and APP. Both phosphorylated and non phosphorylated forms interact with APLP1. Interacts with TENT4B; the interaction is required for TENT4B-mediated translational control.</text>
</comment>
<dbReference type="EMBL" id="JABVXQ010000014">
    <property type="protein sequence ID" value="KAF6078306.1"/>
    <property type="molecule type" value="Genomic_DNA"/>
</dbReference>
<dbReference type="GO" id="GO:0000900">
    <property type="term" value="F:mRNA regulatory element binding translation repressor activity"/>
    <property type="evidence" value="ECO:0007669"/>
    <property type="project" value="TreeGrafter"/>
</dbReference>
<dbReference type="InterPro" id="IPR034819">
    <property type="entry name" value="CPEB"/>
</dbReference>
<dbReference type="FunFam" id="3.30.70.330:FF:000086">
    <property type="entry name" value="Putative Cytoplasmic polyadenylation element-binding protein 1"/>
    <property type="match status" value="1"/>
</dbReference>
<dbReference type="GO" id="GO:0043005">
    <property type="term" value="C:neuron projection"/>
    <property type="evidence" value="ECO:0007669"/>
    <property type="project" value="TreeGrafter"/>
</dbReference>
<evidence type="ECO:0000256" key="8">
    <source>
        <dbReference type="ARBA" id="ARBA00035144"/>
    </source>
</evidence>
<feature type="region of interest" description="Disordered" evidence="15">
    <location>
        <begin position="89"/>
        <end position="120"/>
    </location>
</feature>
<sequence length="584" mass="64392">MLFPTSAQDSPRGLPDANDLCLGLQSLSLAGWDRPWSTQDSDSSAQSSAQSVLSMLHNPLGNVLGKSPLGFLPLDPLGADVVDKFPAPSVRSSRLDTRPILDSRSSSPSDSDTSGFSSGSDHLSDLISSLRISPPLPFLSLTGGGPRESLKMGVGSRMDQEQAALAAVTPSPTSASKRWPGASVWPSWDLLEAPKDPFSIEREARLHRQAAAVNEATCTWSGQLPPRNYKNPIYSCKVFLGGVPWDITEAGLINTFRVFGALSVEWPGKDGKHPRCPPKGYVYLVFEQEKSVRALLQACSHDPLSPDGLSEYYFKMASRRMRCKEVQVIPWVLADSNFVRSPSQRLDPSRTVFVGALHGMLNAEALAAILNDLFGGVVYAGIDTDKHKYPIGSGRVTFNNQRSYLKAVSAAFVEIKTTKFTKKVQIDPYLEDSLCHICSSQPGPFFCRDQGRVRTKTVKKAARVIIEKYYTRLGNDFHTNKRVCEEIAIIPSKKLRNKIAGYVTHLMKRIQRGPVRGISIKLQEEERERRDNYVPEVSALDQEIIEVDPDTKEMLKLLDFGSLSNLQVTQPTVGMNFKTPRGAV</sequence>
<dbReference type="InterPro" id="IPR012677">
    <property type="entry name" value="Nucleotide-bd_a/b_plait_sf"/>
</dbReference>
<keyword evidence="7" id="KW-0687">Ribonucleoprotein</keyword>
<dbReference type="GO" id="GO:0022626">
    <property type="term" value="C:cytosolic ribosome"/>
    <property type="evidence" value="ECO:0007669"/>
    <property type="project" value="UniProtKB-ARBA"/>
</dbReference>
<dbReference type="Gene3D" id="3.30.70.330">
    <property type="match status" value="2"/>
</dbReference>
<dbReference type="GO" id="GO:0003735">
    <property type="term" value="F:structural constituent of ribosome"/>
    <property type="evidence" value="ECO:0007669"/>
    <property type="project" value="InterPro"/>
</dbReference>
<evidence type="ECO:0000256" key="9">
    <source>
        <dbReference type="ARBA" id="ARBA00035467"/>
    </source>
</evidence>
<comment type="similarity">
    <text evidence="1">Belongs to the RRM CPEB family.</text>
</comment>
<comment type="caution">
    <text evidence="17">The sequence shown here is derived from an EMBL/GenBank/DDBJ whole genome shotgun (WGS) entry which is preliminary data.</text>
</comment>
<dbReference type="GO" id="GO:0008135">
    <property type="term" value="F:translation factor activity, RNA binding"/>
    <property type="evidence" value="ECO:0007669"/>
    <property type="project" value="TreeGrafter"/>
</dbReference>
<evidence type="ECO:0000256" key="11">
    <source>
        <dbReference type="ARBA" id="ARBA00046547"/>
    </source>
</evidence>
<dbReference type="GO" id="GO:0043022">
    <property type="term" value="F:ribosome binding"/>
    <property type="evidence" value="ECO:0007669"/>
    <property type="project" value="TreeGrafter"/>
</dbReference>
<dbReference type="Pfam" id="PF16367">
    <property type="entry name" value="RRM_7"/>
    <property type="match status" value="1"/>
</dbReference>
<protein>
    <recommendedName>
        <fullName evidence="13">Cytoplasmic polyadenylation element-binding protein 1</fullName>
    </recommendedName>
    <alternativeName>
        <fullName evidence="9">40S ribosomal protein S17</fullName>
    </alternativeName>
    <alternativeName>
        <fullName evidence="8">Small ribosomal subunit protein eS17</fullName>
    </alternativeName>
</protein>
<dbReference type="InterPro" id="IPR000504">
    <property type="entry name" value="RRM_dom"/>
</dbReference>
<evidence type="ECO:0000256" key="13">
    <source>
        <dbReference type="ARBA" id="ARBA00070028"/>
    </source>
</evidence>
<dbReference type="CDD" id="cd12725">
    <property type="entry name" value="RRM2_CPEB1"/>
    <property type="match status" value="1"/>
</dbReference>
<dbReference type="InterPro" id="IPR001210">
    <property type="entry name" value="Ribosomal_eS17"/>
</dbReference>
<dbReference type="CDD" id="cd12723">
    <property type="entry name" value="RRM1_CPEB1"/>
    <property type="match status" value="1"/>
</dbReference>
<dbReference type="InterPro" id="IPR034977">
    <property type="entry name" value="CPEB1_RRM1"/>
</dbReference>
<keyword evidence="4" id="KW-0810">Translation regulation</keyword>
<keyword evidence="3" id="KW-0677">Repeat</keyword>
<comment type="function">
    <text evidence="10">Component of the small ribosomal subunit. The ribosome is a large ribonucleoprotein complex responsible for the synthesis of proteins in the cell. Part of the small subunit (SSU) processome, first precursor of the small eukaryotic ribosomal subunit. During the assembly of the SSU processome in the nucleolus, many ribosome biogenesis factors, an RNA chaperone and ribosomal proteins associate with the nascent pre-rRNA and work in concert to generate RNA folding, modifications, rearrangements and cleavage as well as targeted degradation of pre-ribosomal RNA by the RNA exosome.</text>
</comment>
<feature type="domain" description="RRM" evidence="16">
    <location>
        <begin position="350"/>
        <end position="431"/>
    </location>
</feature>
<dbReference type="InterPro" id="IPR018273">
    <property type="entry name" value="Ribosomal_eS17_CS"/>
</dbReference>
<evidence type="ECO:0000256" key="12">
    <source>
        <dbReference type="ARBA" id="ARBA00061933"/>
    </source>
</evidence>
<evidence type="ECO:0000256" key="2">
    <source>
        <dbReference type="ARBA" id="ARBA00010444"/>
    </source>
</evidence>
<dbReference type="Gene3D" id="4.10.640.40">
    <property type="entry name" value="Cytoplasmic polyadenylation element-binding protein, ZZ domain"/>
    <property type="match status" value="1"/>
</dbReference>
<dbReference type="SUPFAM" id="SSF116820">
    <property type="entry name" value="Rps17e-like"/>
    <property type="match status" value="1"/>
</dbReference>
<dbReference type="InterPro" id="IPR036401">
    <property type="entry name" value="Ribosomal_eS17_sf"/>
</dbReference>
<dbReference type="InterPro" id="IPR032296">
    <property type="entry name" value="CEBP_ZZ"/>
</dbReference>
<dbReference type="AlphaFoldDB" id="A0A834DF29"/>
<organism evidence="17 18">
    <name type="scientific">Phyllostomus discolor</name>
    <name type="common">pale spear-nosed bat</name>
    <dbReference type="NCBI Taxonomy" id="89673"/>
    <lineage>
        <taxon>Eukaryota</taxon>
        <taxon>Metazoa</taxon>
        <taxon>Chordata</taxon>
        <taxon>Craniata</taxon>
        <taxon>Vertebrata</taxon>
        <taxon>Euteleostomi</taxon>
        <taxon>Mammalia</taxon>
        <taxon>Eutheria</taxon>
        <taxon>Laurasiatheria</taxon>
        <taxon>Chiroptera</taxon>
        <taxon>Yangochiroptera</taxon>
        <taxon>Phyllostomidae</taxon>
        <taxon>Phyllostominae</taxon>
        <taxon>Phyllostomus</taxon>
    </lineage>
</organism>
<accession>A0A834DF29</accession>
<dbReference type="InterPro" id="IPR032292">
    <property type="entry name" value="CEBP1_N"/>
</dbReference>
<dbReference type="PROSITE" id="PS50102">
    <property type="entry name" value="RRM"/>
    <property type="match status" value="2"/>
</dbReference>
<evidence type="ECO:0000256" key="4">
    <source>
        <dbReference type="ARBA" id="ARBA00022845"/>
    </source>
</evidence>
<dbReference type="Gene3D" id="1.10.60.20">
    <property type="entry name" value="Ribosomal protein S17e-like"/>
    <property type="match status" value="1"/>
</dbReference>
<feature type="compositionally biased region" description="Low complexity" evidence="15">
    <location>
        <begin position="102"/>
        <end position="120"/>
    </location>
</feature>
<evidence type="ECO:0000259" key="16">
    <source>
        <dbReference type="PROSITE" id="PS50102"/>
    </source>
</evidence>
<dbReference type="Pfam" id="PF16366">
    <property type="entry name" value="CEBP_ZZ"/>
    <property type="match status" value="1"/>
</dbReference>
<dbReference type="GO" id="GO:0003730">
    <property type="term" value="F:mRNA 3'-UTR binding"/>
    <property type="evidence" value="ECO:0007669"/>
    <property type="project" value="InterPro"/>
</dbReference>
<keyword evidence="5 14" id="KW-0694">RNA-binding</keyword>
<feature type="domain" description="RRM" evidence="16">
    <location>
        <begin position="236"/>
        <end position="328"/>
    </location>
</feature>